<keyword evidence="4" id="KW-0052">Apoplast</keyword>
<evidence type="ECO:0000256" key="2">
    <source>
        <dbReference type="ARBA" id="ARBA00011738"/>
    </source>
</evidence>
<evidence type="ECO:0000313" key="5">
    <source>
        <dbReference type="EMBL" id="KAL3679999.1"/>
    </source>
</evidence>
<comment type="similarity">
    <text evidence="1 4">Belongs to the plant dirigent protein family.</text>
</comment>
<gene>
    <name evidence="5" type="ORF">R1sor_022955</name>
</gene>
<keyword evidence="4" id="KW-0732">Signal</keyword>
<dbReference type="Pfam" id="PF03018">
    <property type="entry name" value="Dirigent"/>
    <property type="match status" value="1"/>
</dbReference>
<reference evidence="5 6" key="1">
    <citation type="submission" date="2024-09" db="EMBL/GenBank/DDBJ databases">
        <title>Chromosome-scale assembly of Riccia sorocarpa.</title>
        <authorList>
            <person name="Paukszto L."/>
        </authorList>
    </citation>
    <scope>NUCLEOTIDE SEQUENCE [LARGE SCALE GENOMIC DNA]</scope>
    <source>
        <strain evidence="5">LP-2024</strain>
        <tissue evidence="5">Aerial parts of the thallus</tissue>
    </source>
</reference>
<keyword evidence="6" id="KW-1185">Reference proteome</keyword>
<feature type="signal peptide" evidence="4">
    <location>
        <begin position="1"/>
        <end position="26"/>
    </location>
</feature>
<accession>A0ABD3GS95</accession>
<comment type="function">
    <text evidence="4">Dirigent proteins impart stereoselectivity on the phenoxy radical-coupling reaction, yielding optically active lignans from two molecules of coniferyl alcohol in the biosynthesis of lignans, flavonolignans, and alkaloids and thus plays a central role in plant secondary metabolism.</text>
</comment>
<dbReference type="InterPro" id="IPR004265">
    <property type="entry name" value="Dirigent"/>
</dbReference>
<dbReference type="GO" id="GO:0009699">
    <property type="term" value="P:phenylpropanoid biosynthetic process"/>
    <property type="evidence" value="ECO:0007669"/>
    <property type="project" value="UniProtKB-ARBA"/>
</dbReference>
<evidence type="ECO:0000256" key="1">
    <source>
        <dbReference type="ARBA" id="ARBA00010746"/>
    </source>
</evidence>
<comment type="caution">
    <text evidence="5">The sequence shown here is derived from an EMBL/GenBank/DDBJ whole genome shotgun (WGS) entry which is preliminary data.</text>
</comment>
<dbReference type="GO" id="GO:0048046">
    <property type="term" value="C:apoplast"/>
    <property type="evidence" value="ECO:0007669"/>
    <property type="project" value="UniProtKB-SubCell"/>
</dbReference>
<proteinExistence type="inferred from homology"/>
<sequence length="241" mass="27003">MAQWRQWSWGLATVLFLLSAHEGTEASDPNGATETLTYYVHCTDEVAIVAGPGKGTRDMSALAFGSTLIFDNDVTVGPERDSFLVGRREGVAFMDNFAGTNFYLLFTVIFEHHEKYQGTLQVQGTEIGHGDREISVIGGTGDFRGARGYSTFHLYTDKPYPIIEQNFVIYKDSFNYKPDPRKTPFQCSYVAYPVAQKIVTSLELEVQVRWLRLDPYEGWKPSSSRLDLPTFLCGLIGSLEA</sequence>
<comment type="subcellular location">
    <subcellularLocation>
        <location evidence="4">Secreted</location>
        <location evidence="4">Extracellular space</location>
        <location evidence="4">Apoplast</location>
    </subcellularLocation>
</comment>
<keyword evidence="3 4" id="KW-0964">Secreted</keyword>
<dbReference type="EMBL" id="JBJQOH010000007">
    <property type="protein sequence ID" value="KAL3679999.1"/>
    <property type="molecule type" value="Genomic_DNA"/>
</dbReference>
<organism evidence="5 6">
    <name type="scientific">Riccia sorocarpa</name>
    <dbReference type="NCBI Taxonomy" id="122646"/>
    <lineage>
        <taxon>Eukaryota</taxon>
        <taxon>Viridiplantae</taxon>
        <taxon>Streptophyta</taxon>
        <taxon>Embryophyta</taxon>
        <taxon>Marchantiophyta</taxon>
        <taxon>Marchantiopsida</taxon>
        <taxon>Marchantiidae</taxon>
        <taxon>Marchantiales</taxon>
        <taxon>Ricciaceae</taxon>
        <taxon>Riccia</taxon>
    </lineage>
</organism>
<dbReference type="InterPro" id="IPR044859">
    <property type="entry name" value="Allene_oxi_cyc_Dirigent"/>
</dbReference>
<dbReference type="Proteomes" id="UP001633002">
    <property type="component" value="Unassembled WGS sequence"/>
</dbReference>
<evidence type="ECO:0000256" key="3">
    <source>
        <dbReference type="ARBA" id="ARBA00022525"/>
    </source>
</evidence>
<comment type="subunit">
    <text evidence="2 4">Homodimer.</text>
</comment>
<name>A0ABD3GS95_9MARC</name>
<dbReference type="AlphaFoldDB" id="A0ABD3GS95"/>
<feature type="chain" id="PRO_5044528269" description="Dirigent protein" evidence="4">
    <location>
        <begin position="27"/>
        <end position="241"/>
    </location>
</feature>
<dbReference type="PANTHER" id="PTHR21495">
    <property type="entry name" value="NUCLEOPORIN-RELATED"/>
    <property type="match status" value="1"/>
</dbReference>
<evidence type="ECO:0000256" key="4">
    <source>
        <dbReference type="RuleBase" id="RU363099"/>
    </source>
</evidence>
<dbReference type="Gene3D" id="2.40.480.10">
    <property type="entry name" value="Allene oxide cyclase-like"/>
    <property type="match status" value="1"/>
</dbReference>
<protein>
    <recommendedName>
        <fullName evidence="4">Dirigent protein</fullName>
    </recommendedName>
</protein>
<evidence type="ECO:0000313" key="6">
    <source>
        <dbReference type="Proteomes" id="UP001633002"/>
    </source>
</evidence>